<gene>
    <name evidence="4" type="ordered locus">MTR_2g028330</name>
</gene>
<protein>
    <submittedName>
        <fullName evidence="4">Transmembrane protein, putative</fullName>
    </submittedName>
</protein>
<feature type="transmembrane region" description="Helical" evidence="3">
    <location>
        <begin position="54"/>
        <end position="76"/>
    </location>
</feature>
<dbReference type="Gene3D" id="2.40.30.10">
    <property type="entry name" value="Translation factors"/>
    <property type="match status" value="1"/>
</dbReference>
<reference evidence="5" key="3">
    <citation type="submission" date="2015-04" db="UniProtKB">
        <authorList>
            <consortium name="EnsemblPlants"/>
        </authorList>
    </citation>
    <scope>IDENTIFICATION</scope>
    <source>
        <strain evidence="5">cv. Jemalong A17</strain>
    </source>
</reference>
<sequence>MFLMSPNICSVSINLLVIIVSFFNFILTTVKSLAFNEFLLTGTFGADGLYFPPLQLQGASSAVLVLQTLLALAFTLKRKYDLITYIRIYGGMMRKGEFITNINTGKTFKVPHFSEAVRKYKIGVPHSIEAQEDERKVPYLIEPQKDDLGVPYLVCERTGEAFQEAHAGEIIAVHDVFNAPGDTFTDGLVRYTKASIDVS</sequence>
<evidence type="ECO:0000313" key="6">
    <source>
        <dbReference type="Proteomes" id="UP000002051"/>
    </source>
</evidence>
<reference evidence="4 6" key="1">
    <citation type="journal article" date="2011" name="Nature">
        <title>The Medicago genome provides insight into the evolution of rhizobial symbioses.</title>
        <authorList>
            <person name="Young N.D."/>
            <person name="Debelle F."/>
            <person name="Oldroyd G.E."/>
            <person name="Geurts R."/>
            <person name="Cannon S.B."/>
            <person name="Udvardi M.K."/>
            <person name="Benedito V.A."/>
            <person name="Mayer K.F."/>
            <person name="Gouzy J."/>
            <person name="Schoof H."/>
            <person name="Van de Peer Y."/>
            <person name="Proost S."/>
            <person name="Cook D.R."/>
            <person name="Meyers B.C."/>
            <person name="Spannagl M."/>
            <person name="Cheung F."/>
            <person name="De Mita S."/>
            <person name="Krishnakumar V."/>
            <person name="Gundlach H."/>
            <person name="Zhou S."/>
            <person name="Mudge J."/>
            <person name="Bharti A.K."/>
            <person name="Murray J.D."/>
            <person name="Naoumkina M.A."/>
            <person name="Rosen B."/>
            <person name="Silverstein K.A."/>
            <person name="Tang H."/>
            <person name="Rombauts S."/>
            <person name="Zhao P.X."/>
            <person name="Zhou P."/>
            <person name="Barbe V."/>
            <person name="Bardou P."/>
            <person name="Bechner M."/>
            <person name="Bellec A."/>
            <person name="Berger A."/>
            <person name="Berges H."/>
            <person name="Bidwell S."/>
            <person name="Bisseling T."/>
            <person name="Choisne N."/>
            <person name="Couloux A."/>
            <person name="Denny R."/>
            <person name="Deshpande S."/>
            <person name="Dai X."/>
            <person name="Doyle J.J."/>
            <person name="Dudez A.M."/>
            <person name="Farmer A.D."/>
            <person name="Fouteau S."/>
            <person name="Franken C."/>
            <person name="Gibelin C."/>
            <person name="Gish J."/>
            <person name="Goldstein S."/>
            <person name="Gonzalez A.J."/>
            <person name="Green P.J."/>
            <person name="Hallab A."/>
            <person name="Hartog M."/>
            <person name="Hua A."/>
            <person name="Humphray S.J."/>
            <person name="Jeong D.H."/>
            <person name="Jing Y."/>
            <person name="Jocker A."/>
            <person name="Kenton S.M."/>
            <person name="Kim D.J."/>
            <person name="Klee K."/>
            <person name="Lai H."/>
            <person name="Lang C."/>
            <person name="Lin S."/>
            <person name="Macmil S.L."/>
            <person name="Magdelenat G."/>
            <person name="Matthews L."/>
            <person name="McCorrison J."/>
            <person name="Monaghan E.L."/>
            <person name="Mun J.H."/>
            <person name="Najar F.Z."/>
            <person name="Nicholson C."/>
            <person name="Noirot C."/>
            <person name="O'Bleness M."/>
            <person name="Paule C.R."/>
            <person name="Poulain J."/>
            <person name="Prion F."/>
            <person name="Qin B."/>
            <person name="Qu C."/>
            <person name="Retzel E.F."/>
            <person name="Riddle C."/>
            <person name="Sallet E."/>
            <person name="Samain S."/>
            <person name="Samson N."/>
            <person name="Sanders I."/>
            <person name="Saurat O."/>
            <person name="Scarpelli C."/>
            <person name="Schiex T."/>
            <person name="Segurens B."/>
            <person name="Severin A.J."/>
            <person name="Sherrier D.J."/>
            <person name="Shi R."/>
            <person name="Sims S."/>
            <person name="Singer S.R."/>
            <person name="Sinharoy S."/>
            <person name="Sterck L."/>
            <person name="Viollet A."/>
            <person name="Wang B.B."/>
            <person name="Wang K."/>
            <person name="Wang M."/>
            <person name="Wang X."/>
            <person name="Warfsmann J."/>
            <person name="Weissenbach J."/>
            <person name="White D.D."/>
            <person name="White J.D."/>
            <person name="Wiley G.B."/>
            <person name="Wincker P."/>
            <person name="Xing Y."/>
            <person name="Yang L."/>
            <person name="Yao Z."/>
            <person name="Ying F."/>
            <person name="Zhai J."/>
            <person name="Zhou L."/>
            <person name="Zuber A."/>
            <person name="Denarie J."/>
            <person name="Dixon R.A."/>
            <person name="May G.D."/>
            <person name="Schwartz D.C."/>
            <person name="Rogers J."/>
            <person name="Quetier F."/>
            <person name="Town C.D."/>
            <person name="Roe B.A."/>
        </authorList>
    </citation>
    <scope>NUCLEOTIDE SEQUENCE [LARGE SCALE GENOMIC DNA]</scope>
    <source>
        <strain evidence="4">A17</strain>
        <strain evidence="5 6">cv. Jemalong A17</strain>
    </source>
</reference>
<reference evidence="4 6" key="2">
    <citation type="journal article" date="2014" name="BMC Genomics">
        <title>An improved genome release (version Mt4.0) for the model legume Medicago truncatula.</title>
        <authorList>
            <person name="Tang H."/>
            <person name="Krishnakumar V."/>
            <person name="Bidwell S."/>
            <person name="Rosen B."/>
            <person name="Chan A."/>
            <person name="Zhou S."/>
            <person name="Gentzbittel L."/>
            <person name="Childs K.L."/>
            <person name="Yandell M."/>
            <person name="Gundlach H."/>
            <person name="Mayer K.F."/>
            <person name="Schwartz D.C."/>
            <person name="Town C.D."/>
        </authorList>
    </citation>
    <scope>GENOME REANNOTATION</scope>
    <source>
        <strain evidence="5 6">cv. Jemalong A17</strain>
    </source>
</reference>
<dbReference type="STRING" id="3880.G7IFR0"/>
<keyword evidence="3 4" id="KW-0812">Transmembrane</keyword>
<dbReference type="HOGENOM" id="CLU_1374049_0_0_1"/>
<dbReference type="Proteomes" id="UP000002051">
    <property type="component" value="Chromosome 2"/>
</dbReference>
<proteinExistence type="predicted"/>
<evidence type="ECO:0000256" key="3">
    <source>
        <dbReference type="SAM" id="Phobius"/>
    </source>
</evidence>
<dbReference type="PaxDb" id="3880-AES64661"/>
<keyword evidence="3" id="KW-1133">Transmembrane helix</keyword>
<feature type="transmembrane region" description="Helical" evidence="3">
    <location>
        <begin position="12"/>
        <end position="34"/>
    </location>
</feature>
<evidence type="ECO:0000256" key="1">
    <source>
        <dbReference type="ARBA" id="ARBA00022768"/>
    </source>
</evidence>
<evidence type="ECO:0000313" key="5">
    <source>
        <dbReference type="EnsemblPlants" id="AES64661"/>
    </source>
</evidence>
<keyword evidence="1" id="KW-0251">Elongation factor</keyword>
<evidence type="ECO:0000313" key="4">
    <source>
        <dbReference type="EMBL" id="AES64661.2"/>
    </source>
</evidence>
<dbReference type="PANTHER" id="PTHR43636">
    <property type="entry name" value="ELONGATION FACTOR G, MITOCHONDRIAL"/>
    <property type="match status" value="1"/>
</dbReference>
<dbReference type="AlphaFoldDB" id="G7IFR0"/>
<dbReference type="GO" id="GO:0003746">
    <property type="term" value="F:translation elongation factor activity"/>
    <property type="evidence" value="ECO:0007669"/>
    <property type="project" value="UniProtKB-KW"/>
</dbReference>
<dbReference type="InterPro" id="IPR009000">
    <property type="entry name" value="Transl_B-barrel_sf"/>
</dbReference>
<dbReference type="eggNOG" id="KOG0465">
    <property type="taxonomic scope" value="Eukaryota"/>
</dbReference>
<dbReference type="PANTHER" id="PTHR43636:SF2">
    <property type="entry name" value="ELONGATION FACTOR G, MITOCHONDRIAL"/>
    <property type="match status" value="1"/>
</dbReference>
<keyword evidence="2" id="KW-0648">Protein biosynthesis</keyword>
<dbReference type="EMBL" id="CM001218">
    <property type="protein sequence ID" value="AES64661.2"/>
    <property type="molecule type" value="Genomic_DNA"/>
</dbReference>
<organism evidence="4 6">
    <name type="scientific">Medicago truncatula</name>
    <name type="common">Barrel medic</name>
    <name type="synonym">Medicago tribuloides</name>
    <dbReference type="NCBI Taxonomy" id="3880"/>
    <lineage>
        <taxon>Eukaryota</taxon>
        <taxon>Viridiplantae</taxon>
        <taxon>Streptophyta</taxon>
        <taxon>Embryophyta</taxon>
        <taxon>Tracheophyta</taxon>
        <taxon>Spermatophyta</taxon>
        <taxon>Magnoliopsida</taxon>
        <taxon>eudicotyledons</taxon>
        <taxon>Gunneridae</taxon>
        <taxon>Pentapetalae</taxon>
        <taxon>rosids</taxon>
        <taxon>fabids</taxon>
        <taxon>Fabales</taxon>
        <taxon>Fabaceae</taxon>
        <taxon>Papilionoideae</taxon>
        <taxon>50 kb inversion clade</taxon>
        <taxon>NPAAA clade</taxon>
        <taxon>Hologalegina</taxon>
        <taxon>IRL clade</taxon>
        <taxon>Trifolieae</taxon>
        <taxon>Medicago</taxon>
    </lineage>
</organism>
<accession>A0A0C3UZX2</accession>
<evidence type="ECO:0000256" key="2">
    <source>
        <dbReference type="ARBA" id="ARBA00022917"/>
    </source>
</evidence>
<dbReference type="EnsemblPlants" id="AES64661">
    <property type="protein sequence ID" value="AES64661"/>
    <property type="gene ID" value="MTR_2g028330"/>
</dbReference>
<dbReference type="SUPFAM" id="SSF50447">
    <property type="entry name" value="Translation proteins"/>
    <property type="match status" value="1"/>
</dbReference>
<name>G7IFR0_MEDTR</name>
<keyword evidence="6" id="KW-1185">Reference proteome</keyword>
<accession>G7IFR0</accession>
<keyword evidence="3" id="KW-0472">Membrane</keyword>